<dbReference type="RefSeq" id="WP_059744697.1">
    <property type="nucleotide sequence ID" value="NZ_JBOZPR010000005.1"/>
</dbReference>
<name>A0A106C2F9_SHEFR</name>
<dbReference type="Gene3D" id="1.10.3210.10">
    <property type="entry name" value="Hypothetical protein af1432"/>
    <property type="match status" value="1"/>
</dbReference>
<keyword evidence="3" id="KW-0418">Kinase</keyword>
<dbReference type="GO" id="GO:0016301">
    <property type="term" value="F:kinase activity"/>
    <property type="evidence" value="ECO:0007669"/>
    <property type="project" value="UniProtKB-KW"/>
</dbReference>
<evidence type="ECO:0000313" key="3">
    <source>
        <dbReference type="EMBL" id="KVX02998.1"/>
    </source>
</evidence>
<dbReference type="AlphaFoldDB" id="A0A106C2F9"/>
<dbReference type="SUPFAM" id="SSF109604">
    <property type="entry name" value="HD-domain/PDEase-like"/>
    <property type="match status" value="1"/>
</dbReference>
<dbReference type="Pfam" id="PF08668">
    <property type="entry name" value="HDOD"/>
    <property type="match status" value="1"/>
</dbReference>
<evidence type="ECO:0000259" key="2">
    <source>
        <dbReference type="PROSITE" id="PS51833"/>
    </source>
</evidence>
<organism evidence="3">
    <name type="scientific">Shewanella frigidimarina</name>
    <dbReference type="NCBI Taxonomy" id="56812"/>
    <lineage>
        <taxon>Bacteria</taxon>
        <taxon>Pseudomonadati</taxon>
        <taxon>Pseudomonadota</taxon>
        <taxon>Gammaproteobacteria</taxon>
        <taxon>Alteromonadales</taxon>
        <taxon>Shewanellaceae</taxon>
        <taxon>Shewanella</taxon>
    </lineage>
</organism>
<dbReference type="PROSITE" id="PS51833">
    <property type="entry name" value="HDOD"/>
    <property type="match status" value="1"/>
</dbReference>
<accession>A0A106C2F9</accession>
<feature type="domain" description="HDOD" evidence="2">
    <location>
        <begin position="99"/>
        <end position="305"/>
    </location>
</feature>
<gene>
    <name evidence="3" type="ORF">AWJ07_11430</name>
</gene>
<dbReference type="EMBL" id="LRDC01000002">
    <property type="protein sequence ID" value="KVX02998.1"/>
    <property type="molecule type" value="Genomic_DNA"/>
</dbReference>
<protein>
    <submittedName>
        <fullName evidence="3">Histidine kinase</fullName>
    </submittedName>
</protein>
<dbReference type="Proteomes" id="UP000055702">
    <property type="component" value="Unassembled WGS sequence"/>
</dbReference>
<sequence>MAISIAGGVRPGKVIEIERRLYKQLIVGKHKANAMPDELSAELEESANKLDIERKALKMRLEKQAKEKSVYVEVSALLTHTVNNAIEHQLAHPQMILEASAISENQILLLDLLLHPDLNINRLRPIIESINWLSRDLINLINSPASRHRRPKHGDVQVTDIKLVLNYIGIEHLRLLVPYFCLRNWLPSGNANLLWITRKLWRYSMVSAIAAQTLAELHNEEPGLAYSCALMYQFSTSIILSQSGRIFDNTWGTWLREASHSREKQVYDAIMATDFPAEEVLGQVLLHSHRLNWQLLSLLKFDDSPITQVLKELDHDYHFTELSADAAIVAKASCYAKVLLLEEQQQIDPQEKRIMFDYYQFSAQELIRLKGQNFRKLDLL</sequence>
<keyword evidence="1" id="KW-0175">Coiled coil</keyword>
<keyword evidence="3" id="KW-0808">Transferase</keyword>
<reference evidence="3 4" key="1">
    <citation type="submission" date="2016-01" db="EMBL/GenBank/DDBJ databases">
        <title>Draft genome of the antarctic isolate Shewanella frigidimarina Ag06-30.</title>
        <authorList>
            <person name="Parmeciano Di Noto G."/>
            <person name="Vazquez S."/>
            <person name="Mac Cormack W."/>
            <person name="Iriarte A."/>
            <person name="Quiroga C."/>
        </authorList>
    </citation>
    <scope>NUCLEOTIDE SEQUENCE [LARGE SCALE GENOMIC DNA]</scope>
    <source>
        <strain evidence="3 4">Ag06-30</strain>
    </source>
</reference>
<evidence type="ECO:0000256" key="1">
    <source>
        <dbReference type="SAM" id="Coils"/>
    </source>
</evidence>
<feature type="coiled-coil region" evidence="1">
    <location>
        <begin position="40"/>
        <end position="67"/>
    </location>
</feature>
<comment type="caution">
    <text evidence="3">The sequence shown here is derived from an EMBL/GenBank/DDBJ whole genome shotgun (WGS) entry which is preliminary data.</text>
</comment>
<dbReference type="InterPro" id="IPR013976">
    <property type="entry name" value="HDOD"/>
</dbReference>
<evidence type="ECO:0000313" key="4">
    <source>
        <dbReference type="Proteomes" id="UP000055702"/>
    </source>
</evidence>
<proteinExistence type="predicted"/>